<feature type="region of interest" description="Disordered" evidence="1">
    <location>
        <begin position="1"/>
        <end position="33"/>
    </location>
</feature>
<proteinExistence type="predicted"/>
<evidence type="ECO:0000313" key="2">
    <source>
        <dbReference type="EMBL" id="TFK90441.1"/>
    </source>
</evidence>
<accession>A0A5C3PM88</accession>
<dbReference type="AlphaFoldDB" id="A0A5C3PM88"/>
<name>A0A5C3PM88_9APHY</name>
<evidence type="ECO:0000256" key="1">
    <source>
        <dbReference type="SAM" id="MobiDB-lite"/>
    </source>
</evidence>
<dbReference type="EMBL" id="ML211046">
    <property type="protein sequence ID" value="TFK90441.1"/>
    <property type="molecule type" value="Genomic_DNA"/>
</dbReference>
<protein>
    <submittedName>
        <fullName evidence="2">Uncharacterized protein</fullName>
    </submittedName>
</protein>
<organism evidence="2 3">
    <name type="scientific">Polyporus arcularius HHB13444</name>
    <dbReference type="NCBI Taxonomy" id="1314778"/>
    <lineage>
        <taxon>Eukaryota</taxon>
        <taxon>Fungi</taxon>
        <taxon>Dikarya</taxon>
        <taxon>Basidiomycota</taxon>
        <taxon>Agaricomycotina</taxon>
        <taxon>Agaricomycetes</taxon>
        <taxon>Polyporales</taxon>
        <taxon>Polyporaceae</taxon>
        <taxon>Polyporus</taxon>
    </lineage>
</organism>
<gene>
    <name evidence="2" type="ORF">K466DRAFT_386943</name>
</gene>
<dbReference type="InParanoid" id="A0A5C3PM88"/>
<reference evidence="2 3" key="1">
    <citation type="journal article" date="2019" name="Nat. Ecol. Evol.">
        <title>Megaphylogeny resolves global patterns of mushroom evolution.</title>
        <authorList>
            <person name="Varga T."/>
            <person name="Krizsan K."/>
            <person name="Foldi C."/>
            <person name="Dima B."/>
            <person name="Sanchez-Garcia M."/>
            <person name="Sanchez-Ramirez S."/>
            <person name="Szollosi G.J."/>
            <person name="Szarkandi J.G."/>
            <person name="Papp V."/>
            <person name="Albert L."/>
            <person name="Andreopoulos W."/>
            <person name="Angelini C."/>
            <person name="Antonin V."/>
            <person name="Barry K.W."/>
            <person name="Bougher N.L."/>
            <person name="Buchanan P."/>
            <person name="Buyck B."/>
            <person name="Bense V."/>
            <person name="Catcheside P."/>
            <person name="Chovatia M."/>
            <person name="Cooper J."/>
            <person name="Damon W."/>
            <person name="Desjardin D."/>
            <person name="Finy P."/>
            <person name="Geml J."/>
            <person name="Haridas S."/>
            <person name="Hughes K."/>
            <person name="Justo A."/>
            <person name="Karasinski D."/>
            <person name="Kautmanova I."/>
            <person name="Kiss B."/>
            <person name="Kocsube S."/>
            <person name="Kotiranta H."/>
            <person name="LaButti K.M."/>
            <person name="Lechner B.E."/>
            <person name="Liimatainen K."/>
            <person name="Lipzen A."/>
            <person name="Lukacs Z."/>
            <person name="Mihaltcheva S."/>
            <person name="Morgado L.N."/>
            <person name="Niskanen T."/>
            <person name="Noordeloos M.E."/>
            <person name="Ohm R.A."/>
            <person name="Ortiz-Santana B."/>
            <person name="Ovrebo C."/>
            <person name="Racz N."/>
            <person name="Riley R."/>
            <person name="Savchenko A."/>
            <person name="Shiryaev A."/>
            <person name="Soop K."/>
            <person name="Spirin V."/>
            <person name="Szebenyi C."/>
            <person name="Tomsovsky M."/>
            <person name="Tulloss R.E."/>
            <person name="Uehling J."/>
            <person name="Grigoriev I.V."/>
            <person name="Vagvolgyi C."/>
            <person name="Papp T."/>
            <person name="Martin F.M."/>
            <person name="Miettinen O."/>
            <person name="Hibbett D.S."/>
            <person name="Nagy L.G."/>
        </authorList>
    </citation>
    <scope>NUCLEOTIDE SEQUENCE [LARGE SCALE GENOMIC DNA]</scope>
    <source>
        <strain evidence="2 3">HHB13444</strain>
    </source>
</reference>
<dbReference type="Proteomes" id="UP000308197">
    <property type="component" value="Unassembled WGS sequence"/>
</dbReference>
<sequence>MRHVPASPVAARSEPSLAVPTRRAPSPPYGLDRRRNMQGPRAFVCRYSGLLKTSLTERSQLRVSLTRLRALKHPASTFLSMSNDECGSVVLSLWTLRRVYISSDPHTGTALLLRSPTCGAYKNSAALQVVAKNPPVLLTCAIPRRRSIELYYANMVYLLLSRV</sequence>
<keyword evidence="3" id="KW-1185">Reference proteome</keyword>
<evidence type="ECO:0000313" key="3">
    <source>
        <dbReference type="Proteomes" id="UP000308197"/>
    </source>
</evidence>